<dbReference type="PATRIC" id="fig|1705389.3.peg.3164"/>
<evidence type="ECO:0000313" key="3">
    <source>
        <dbReference type="EMBL" id="KOX96973.1"/>
    </source>
</evidence>
<feature type="transmembrane region" description="Helical" evidence="1">
    <location>
        <begin position="64"/>
        <end position="82"/>
    </location>
</feature>
<accession>A0A0N0BRM9</accession>
<dbReference type="InterPro" id="IPR043717">
    <property type="entry name" value="DUF5658"/>
</dbReference>
<dbReference type="Pfam" id="PF18902">
    <property type="entry name" value="DUF5658"/>
    <property type="match status" value="1"/>
</dbReference>
<sequence length="121" mass="13752">MARSRDRSRRRPAYRRRPNEFYWLWIAATATYGVGDIVSTVAFLRYVPTIEEANPVVRFALESFGLSGLVALKIAVYLVMLWISVEGARDGDSLLYYFPPVLLTATGTYLTASNLRLLWLS</sequence>
<gene>
    <name evidence="3" type="ORF">AMR74_05980</name>
</gene>
<keyword evidence="1" id="KW-0812">Transmembrane</keyword>
<keyword evidence="1" id="KW-1133">Transmembrane helix</keyword>
<dbReference type="AlphaFoldDB" id="A0A0N0BRM9"/>
<evidence type="ECO:0000256" key="1">
    <source>
        <dbReference type="SAM" id="Phobius"/>
    </source>
</evidence>
<keyword evidence="4" id="KW-1185">Reference proteome</keyword>
<feature type="transmembrane region" description="Helical" evidence="1">
    <location>
        <begin position="94"/>
        <end position="112"/>
    </location>
</feature>
<keyword evidence="1" id="KW-0472">Membrane</keyword>
<organism evidence="3 4">
    <name type="scientific">Halorubrum tropicale</name>
    <dbReference type="NCBI Taxonomy" id="1765655"/>
    <lineage>
        <taxon>Archaea</taxon>
        <taxon>Methanobacteriati</taxon>
        <taxon>Methanobacteriota</taxon>
        <taxon>Stenosarchaea group</taxon>
        <taxon>Halobacteria</taxon>
        <taxon>Halobacteriales</taxon>
        <taxon>Haloferacaceae</taxon>
        <taxon>Halorubrum</taxon>
    </lineage>
</organism>
<dbReference type="EMBL" id="LIST01000002">
    <property type="protein sequence ID" value="KOX96973.1"/>
    <property type="molecule type" value="Genomic_DNA"/>
</dbReference>
<proteinExistence type="predicted"/>
<feature type="transmembrane region" description="Helical" evidence="1">
    <location>
        <begin position="21"/>
        <end position="44"/>
    </location>
</feature>
<reference evidence="3 4" key="1">
    <citation type="submission" date="2015-08" db="EMBL/GenBank/DDBJ databases">
        <title>Genomes of Isolates from Cabo Rojo, PR.</title>
        <authorList>
            <person name="Sanchez-Nieves R.L."/>
            <person name="Montalvo-Rodriguez R."/>
        </authorList>
    </citation>
    <scope>NUCLEOTIDE SEQUENCE [LARGE SCALE GENOMIC DNA]</scope>
    <source>
        <strain evidence="3 4">5</strain>
    </source>
</reference>
<name>A0A0N0BRM9_9EURY</name>
<dbReference type="OrthoDB" id="270892at2157"/>
<evidence type="ECO:0000313" key="4">
    <source>
        <dbReference type="Proteomes" id="UP000037747"/>
    </source>
</evidence>
<feature type="domain" description="DUF5658" evidence="2">
    <location>
        <begin position="28"/>
        <end position="119"/>
    </location>
</feature>
<dbReference type="RefSeq" id="WP_053771149.1">
    <property type="nucleotide sequence ID" value="NZ_LIST01000002.1"/>
</dbReference>
<protein>
    <recommendedName>
        <fullName evidence="2">DUF5658 domain-containing protein</fullName>
    </recommendedName>
</protein>
<evidence type="ECO:0000259" key="2">
    <source>
        <dbReference type="Pfam" id="PF18902"/>
    </source>
</evidence>
<comment type="caution">
    <text evidence="3">The sequence shown here is derived from an EMBL/GenBank/DDBJ whole genome shotgun (WGS) entry which is preliminary data.</text>
</comment>
<dbReference type="Proteomes" id="UP000037747">
    <property type="component" value="Unassembled WGS sequence"/>
</dbReference>